<dbReference type="GO" id="GO:0031167">
    <property type="term" value="P:rRNA methylation"/>
    <property type="evidence" value="ECO:0007669"/>
    <property type="project" value="InterPro"/>
</dbReference>
<evidence type="ECO:0000256" key="2">
    <source>
        <dbReference type="ARBA" id="ARBA00022679"/>
    </source>
</evidence>
<sequence>MRDDVRVTRIVAGSAGGRRLEVPPKGTRPTSERVREAVFNSLETMLDIDGARVLDLYGGSGALGLEALSRGAGHATFVESDRRAAQILKRNAATLGFRDVRVEQAKAETLTASPAPEPFDVVLADPPYDLSAELLQRVLDGLVEHGWVGPGSVVIVERAVRSGDPDWPEPLEALRSKRYGDTAVHRAVIEQR</sequence>
<dbReference type="Pfam" id="PF03602">
    <property type="entry name" value="Cons_hypoth95"/>
    <property type="match status" value="1"/>
</dbReference>
<dbReference type="CDD" id="cd02440">
    <property type="entry name" value="AdoMet_MTases"/>
    <property type="match status" value="1"/>
</dbReference>
<dbReference type="PROSITE" id="PS00092">
    <property type="entry name" value="N6_MTASE"/>
    <property type="match status" value="1"/>
</dbReference>
<dbReference type="NCBIfam" id="TIGR00095">
    <property type="entry name" value="16S rRNA (guanine(966)-N(2))-methyltransferase RsmD"/>
    <property type="match status" value="1"/>
</dbReference>
<dbReference type="STRING" id="95161.SAMN05660874_00562"/>
<dbReference type="InterPro" id="IPR002052">
    <property type="entry name" value="DNA_methylase_N6_adenine_CS"/>
</dbReference>
<keyword evidence="4" id="KW-1185">Reference proteome</keyword>
<dbReference type="InterPro" id="IPR004398">
    <property type="entry name" value="RNA_MeTrfase_RsmD"/>
</dbReference>
<protein>
    <submittedName>
        <fullName evidence="3">16S rRNA (Guanine966-N2)-methyltransferase</fullName>
    </submittedName>
</protein>
<dbReference type="PANTHER" id="PTHR43542:SF1">
    <property type="entry name" value="METHYLTRANSFERASE"/>
    <property type="match status" value="1"/>
</dbReference>
<keyword evidence="2 3" id="KW-0808">Transferase</keyword>
<dbReference type="SUPFAM" id="SSF53335">
    <property type="entry name" value="S-adenosyl-L-methionine-dependent methyltransferases"/>
    <property type="match status" value="1"/>
</dbReference>
<dbReference type="PIRSF" id="PIRSF004553">
    <property type="entry name" value="CHP00095"/>
    <property type="match status" value="1"/>
</dbReference>
<evidence type="ECO:0000313" key="4">
    <source>
        <dbReference type="Proteomes" id="UP000198852"/>
    </source>
</evidence>
<dbReference type="Gene3D" id="3.40.50.150">
    <property type="entry name" value="Vaccinia Virus protein VP39"/>
    <property type="match status" value="1"/>
</dbReference>
<gene>
    <name evidence="3" type="ORF">SAMN05660874_00562</name>
</gene>
<dbReference type="GO" id="GO:0003676">
    <property type="term" value="F:nucleic acid binding"/>
    <property type="evidence" value="ECO:0007669"/>
    <property type="project" value="InterPro"/>
</dbReference>
<accession>A0A1I6P8W5</accession>
<dbReference type="AlphaFoldDB" id="A0A1I6P8W5"/>
<dbReference type="GO" id="GO:0008168">
    <property type="term" value="F:methyltransferase activity"/>
    <property type="evidence" value="ECO:0007669"/>
    <property type="project" value="UniProtKB-KW"/>
</dbReference>
<proteinExistence type="predicted"/>
<organism evidence="3 4">
    <name type="scientific">Saccharopolyspora flava</name>
    <dbReference type="NCBI Taxonomy" id="95161"/>
    <lineage>
        <taxon>Bacteria</taxon>
        <taxon>Bacillati</taxon>
        <taxon>Actinomycetota</taxon>
        <taxon>Actinomycetes</taxon>
        <taxon>Pseudonocardiales</taxon>
        <taxon>Pseudonocardiaceae</taxon>
        <taxon>Saccharopolyspora</taxon>
    </lineage>
</organism>
<evidence type="ECO:0000256" key="1">
    <source>
        <dbReference type="ARBA" id="ARBA00022603"/>
    </source>
</evidence>
<dbReference type="Proteomes" id="UP000198852">
    <property type="component" value="Unassembled WGS sequence"/>
</dbReference>
<name>A0A1I6P8W5_9PSEU</name>
<dbReference type="PANTHER" id="PTHR43542">
    <property type="entry name" value="METHYLTRANSFERASE"/>
    <property type="match status" value="1"/>
</dbReference>
<reference evidence="4" key="1">
    <citation type="submission" date="2016-10" db="EMBL/GenBank/DDBJ databases">
        <authorList>
            <person name="Varghese N."/>
            <person name="Submissions S."/>
        </authorList>
    </citation>
    <scope>NUCLEOTIDE SEQUENCE [LARGE SCALE GENOMIC DNA]</scope>
    <source>
        <strain evidence="4">DSM 44771</strain>
    </source>
</reference>
<dbReference type="EMBL" id="FOZX01000001">
    <property type="protein sequence ID" value="SFS36631.1"/>
    <property type="molecule type" value="Genomic_DNA"/>
</dbReference>
<keyword evidence="1 3" id="KW-0489">Methyltransferase</keyword>
<dbReference type="InterPro" id="IPR029063">
    <property type="entry name" value="SAM-dependent_MTases_sf"/>
</dbReference>
<evidence type="ECO:0000313" key="3">
    <source>
        <dbReference type="EMBL" id="SFS36631.1"/>
    </source>
</evidence>